<evidence type="ECO:0000256" key="2">
    <source>
        <dbReference type="SAM" id="MobiDB-lite"/>
    </source>
</evidence>
<protein>
    <submittedName>
        <fullName evidence="3">Uncharacterized protein</fullName>
    </submittedName>
</protein>
<dbReference type="Gene3D" id="3.40.30.10">
    <property type="entry name" value="Glutaredoxin"/>
    <property type="match status" value="1"/>
</dbReference>
<name>A0A507CXB8_9FUNG</name>
<dbReference type="PANTHER" id="PTHR12232">
    <property type="entry name" value="SH3 DOMAIN-BINDING GLUTAMIC ACID-RICH-LIKE PROTEIN"/>
    <property type="match status" value="1"/>
</dbReference>
<comment type="caution">
    <text evidence="3">The sequence shown here is derived from an EMBL/GenBank/DDBJ whole genome shotgun (WGS) entry which is preliminary data.</text>
</comment>
<evidence type="ECO:0000313" key="4">
    <source>
        <dbReference type="Proteomes" id="UP000320475"/>
    </source>
</evidence>
<evidence type="ECO:0000313" key="3">
    <source>
        <dbReference type="EMBL" id="TPX43748.1"/>
    </source>
</evidence>
<comment type="similarity">
    <text evidence="1">Belongs to the SH3BGR family.</text>
</comment>
<dbReference type="Pfam" id="PF04908">
    <property type="entry name" value="SH3BGR"/>
    <property type="match status" value="1"/>
</dbReference>
<dbReference type="PANTHER" id="PTHR12232:SF0">
    <property type="entry name" value="THIOREDOXIN DOMAIN-CONTAINING PROTEIN"/>
    <property type="match status" value="1"/>
</dbReference>
<feature type="region of interest" description="Disordered" evidence="2">
    <location>
        <begin position="1"/>
        <end position="20"/>
    </location>
</feature>
<dbReference type="InterPro" id="IPR051033">
    <property type="entry name" value="SH3BGR"/>
</dbReference>
<accession>A0A507CXB8</accession>
<dbReference type="PROSITE" id="PS51354">
    <property type="entry name" value="GLUTAREDOXIN_2"/>
    <property type="match status" value="1"/>
</dbReference>
<dbReference type="VEuPathDB" id="FungiDB:SeMB42_g04435"/>
<dbReference type="EMBL" id="QEAM01000210">
    <property type="protein sequence ID" value="TPX43748.1"/>
    <property type="molecule type" value="Genomic_DNA"/>
</dbReference>
<dbReference type="SUPFAM" id="SSF52833">
    <property type="entry name" value="Thioredoxin-like"/>
    <property type="match status" value="1"/>
</dbReference>
<gene>
    <name evidence="3" type="ORF">SeLEV6574_g04884</name>
</gene>
<dbReference type="AlphaFoldDB" id="A0A507CXB8"/>
<dbReference type="InterPro" id="IPR006993">
    <property type="entry name" value="Glut_rich_SH3-bd"/>
</dbReference>
<dbReference type="GO" id="GO:0005737">
    <property type="term" value="C:cytoplasm"/>
    <property type="evidence" value="ECO:0007669"/>
    <property type="project" value="TreeGrafter"/>
</dbReference>
<dbReference type="Proteomes" id="UP000320475">
    <property type="component" value="Unassembled WGS sequence"/>
</dbReference>
<organism evidence="3 4">
    <name type="scientific">Synchytrium endobioticum</name>
    <dbReference type="NCBI Taxonomy" id="286115"/>
    <lineage>
        <taxon>Eukaryota</taxon>
        <taxon>Fungi</taxon>
        <taxon>Fungi incertae sedis</taxon>
        <taxon>Chytridiomycota</taxon>
        <taxon>Chytridiomycota incertae sedis</taxon>
        <taxon>Chytridiomycetes</taxon>
        <taxon>Synchytriales</taxon>
        <taxon>Synchytriaceae</taxon>
        <taxon>Synchytrium</taxon>
    </lineage>
</organism>
<reference evidence="3 4" key="1">
    <citation type="journal article" date="2019" name="Sci. Rep.">
        <title>Comparative genomics of chytrid fungi reveal insights into the obligate biotrophic and pathogenic lifestyle of Synchytrium endobioticum.</title>
        <authorList>
            <person name="van de Vossenberg B.T.L.H."/>
            <person name="Warris S."/>
            <person name="Nguyen H.D.T."/>
            <person name="van Gent-Pelzer M.P.E."/>
            <person name="Joly D.L."/>
            <person name="van de Geest H.C."/>
            <person name="Bonants P.J.M."/>
            <person name="Smith D.S."/>
            <person name="Levesque C.A."/>
            <person name="van der Lee T.A.J."/>
        </authorList>
    </citation>
    <scope>NUCLEOTIDE SEQUENCE [LARGE SCALE GENOMIC DNA]</scope>
    <source>
        <strain evidence="3 4">LEV6574</strain>
    </source>
</reference>
<proteinExistence type="inferred from homology"/>
<evidence type="ECO:0000256" key="1">
    <source>
        <dbReference type="ARBA" id="ARBA00007764"/>
    </source>
</evidence>
<dbReference type="OrthoDB" id="9932926at2759"/>
<dbReference type="InterPro" id="IPR036249">
    <property type="entry name" value="Thioredoxin-like_sf"/>
</dbReference>
<sequence>MHELSEPRKSPSATGRHLTPSYTNMTARVTLYYSSVSGNSAMKKQHTRIQDILYARKIEFVEVDVAADEKAKDYMKAKSGKATLPQIFVDGNYKAGHDEIEASNEDNAVQQLLGL</sequence>